<comment type="caution">
    <text evidence="1">The sequence shown here is derived from an EMBL/GenBank/DDBJ whole genome shotgun (WGS) entry which is preliminary data.</text>
</comment>
<keyword evidence="2" id="KW-1185">Reference proteome</keyword>
<dbReference type="Proteomes" id="UP000023152">
    <property type="component" value="Unassembled WGS sequence"/>
</dbReference>
<gene>
    <name evidence="1" type="ORF">RFI_32682</name>
</gene>
<organism evidence="1 2">
    <name type="scientific">Reticulomyxa filosa</name>
    <dbReference type="NCBI Taxonomy" id="46433"/>
    <lineage>
        <taxon>Eukaryota</taxon>
        <taxon>Sar</taxon>
        <taxon>Rhizaria</taxon>
        <taxon>Retaria</taxon>
        <taxon>Foraminifera</taxon>
        <taxon>Monothalamids</taxon>
        <taxon>Reticulomyxidae</taxon>
        <taxon>Reticulomyxa</taxon>
    </lineage>
</organism>
<reference evidence="1 2" key="1">
    <citation type="journal article" date="2013" name="Curr. Biol.">
        <title>The Genome of the Foraminiferan Reticulomyxa filosa.</title>
        <authorList>
            <person name="Glockner G."/>
            <person name="Hulsmann N."/>
            <person name="Schleicher M."/>
            <person name="Noegel A.A."/>
            <person name="Eichinger L."/>
            <person name="Gallinger C."/>
            <person name="Pawlowski J."/>
            <person name="Sierra R."/>
            <person name="Euteneuer U."/>
            <person name="Pillet L."/>
            <person name="Moustafa A."/>
            <person name="Platzer M."/>
            <person name="Groth M."/>
            <person name="Szafranski K."/>
            <person name="Schliwa M."/>
        </authorList>
    </citation>
    <scope>NUCLEOTIDE SEQUENCE [LARGE SCALE GENOMIC DNA]</scope>
</reference>
<proteinExistence type="predicted"/>
<name>X6LST6_RETFI</name>
<evidence type="ECO:0000313" key="1">
    <source>
        <dbReference type="EMBL" id="ETO04714.1"/>
    </source>
</evidence>
<protein>
    <submittedName>
        <fullName evidence="1">Uncharacterized protein</fullName>
    </submittedName>
</protein>
<dbReference type="AlphaFoldDB" id="X6LST6"/>
<dbReference type="EMBL" id="ASPP01029015">
    <property type="protein sequence ID" value="ETO04714.1"/>
    <property type="molecule type" value="Genomic_DNA"/>
</dbReference>
<accession>X6LST6</accession>
<evidence type="ECO:0000313" key="2">
    <source>
        <dbReference type="Proteomes" id="UP000023152"/>
    </source>
</evidence>
<sequence>MEILNHGNLIDDYNPFEQLFLRCIYFEMPHFEYKIQGIPEISNITSKAKEFYKYLIAFDDKHQRIVMLENEKLKVKTLQVGKRENSLLGLNVDTKCYNDFFDVNTMIKHEDDTHANDIIDMDNNDQFIQQTIQISAR</sequence>